<feature type="region of interest" description="Disordered" evidence="2">
    <location>
        <begin position="385"/>
        <end position="451"/>
    </location>
</feature>
<feature type="compositionally biased region" description="Gly residues" evidence="2">
    <location>
        <begin position="415"/>
        <end position="426"/>
    </location>
</feature>
<gene>
    <name evidence="3" type="ORF">SMACR_03705</name>
</gene>
<proteinExistence type="predicted"/>
<feature type="region of interest" description="Disordered" evidence="2">
    <location>
        <begin position="218"/>
        <end position="315"/>
    </location>
</feature>
<feature type="coiled-coil region" evidence="1">
    <location>
        <begin position="158"/>
        <end position="185"/>
    </location>
</feature>
<feature type="region of interest" description="Disordered" evidence="2">
    <location>
        <begin position="669"/>
        <end position="700"/>
    </location>
</feature>
<protein>
    <recommendedName>
        <fullName evidence="5">Frequency clock protein</fullName>
    </recommendedName>
</protein>
<feature type="compositionally biased region" description="Low complexity" evidence="2">
    <location>
        <begin position="273"/>
        <end position="293"/>
    </location>
</feature>
<feature type="compositionally biased region" description="Basic residues" evidence="2">
    <location>
        <begin position="231"/>
        <end position="241"/>
    </location>
</feature>
<feature type="region of interest" description="Disordered" evidence="2">
    <location>
        <begin position="896"/>
        <end position="916"/>
    </location>
</feature>
<evidence type="ECO:0000313" key="4">
    <source>
        <dbReference type="Proteomes" id="UP000433876"/>
    </source>
</evidence>
<evidence type="ECO:0000256" key="1">
    <source>
        <dbReference type="SAM" id="Coils"/>
    </source>
</evidence>
<feature type="compositionally biased region" description="Low complexity" evidence="2">
    <location>
        <begin position="59"/>
        <end position="72"/>
    </location>
</feature>
<feature type="region of interest" description="Disordered" evidence="2">
    <location>
        <begin position="1"/>
        <end position="158"/>
    </location>
</feature>
<feature type="region of interest" description="Disordered" evidence="2">
    <location>
        <begin position="610"/>
        <end position="629"/>
    </location>
</feature>
<feature type="compositionally biased region" description="Low complexity" evidence="2">
    <location>
        <begin position="243"/>
        <end position="265"/>
    </location>
</feature>
<feature type="compositionally biased region" description="Basic and acidic residues" evidence="2">
    <location>
        <begin position="119"/>
        <end position="129"/>
    </location>
</feature>
<evidence type="ECO:0000313" key="3">
    <source>
        <dbReference type="EMBL" id="KAA8635080.1"/>
    </source>
</evidence>
<dbReference type="AlphaFoldDB" id="A0A8S9A1R1"/>
<dbReference type="VEuPathDB" id="FungiDB:SMAC_03705"/>
<feature type="region of interest" description="Disordered" evidence="2">
    <location>
        <begin position="979"/>
        <end position="1002"/>
    </location>
</feature>
<accession>A0A8S9A1R1</accession>
<evidence type="ECO:0000256" key="2">
    <source>
        <dbReference type="SAM" id="MobiDB-lite"/>
    </source>
</evidence>
<dbReference type="EMBL" id="NMPR01000015">
    <property type="protein sequence ID" value="KAA8635080.1"/>
    <property type="molecule type" value="Genomic_DNA"/>
</dbReference>
<reference evidence="3 4" key="1">
    <citation type="submission" date="2017-07" db="EMBL/GenBank/DDBJ databases">
        <title>Genome sequence of the Sordaria macrospora wild type strain R19027.</title>
        <authorList>
            <person name="Nowrousian M."/>
            <person name="Teichert I."/>
            <person name="Kueck U."/>
        </authorList>
    </citation>
    <scope>NUCLEOTIDE SEQUENCE [LARGE SCALE GENOMIC DNA]</scope>
    <source>
        <strain evidence="3 4">R19027</strain>
        <tissue evidence="3">Mycelium</tissue>
    </source>
</reference>
<dbReference type="Pfam" id="PF09421">
    <property type="entry name" value="FRQ"/>
    <property type="match status" value="1"/>
</dbReference>
<dbReference type="Proteomes" id="UP000433876">
    <property type="component" value="Unassembled WGS sequence"/>
</dbReference>
<dbReference type="GO" id="GO:0006355">
    <property type="term" value="P:regulation of DNA-templated transcription"/>
    <property type="evidence" value="ECO:0007669"/>
    <property type="project" value="InterPro"/>
</dbReference>
<dbReference type="InterPro" id="IPR018554">
    <property type="entry name" value="FRQ"/>
</dbReference>
<feature type="compositionally biased region" description="Low complexity" evidence="2">
    <location>
        <begin position="612"/>
        <end position="622"/>
    </location>
</feature>
<feature type="compositionally biased region" description="Polar residues" evidence="2">
    <location>
        <begin position="991"/>
        <end position="1002"/>
    </location>
</feature>
<organism evidence="3 4">
    <name type="scientific">Sordaria macrospora</name>
    <dbReference type="NCBI Taxonomy" id="5147"/>
    <lineage>
        <taxon>Eukaryota</taxon>
        <taxon>Fungi</taxon>
        <taxon>Dikarya</taxon>
        <taxon>Ascomycota</taxon>
        <taxon>Pezizomycotina</taxon>
        <taxon>Sordariomycetes</taxon>
        <taxon>Sordariomycetidae</taxon>
        <taxon>Sordariales</taxon>
        <taxon>Sordariaceae</taxon>
        <taxon>Sordaria</taxon>
    </lineage>
</organism>
<name>A0A8S9A1R1_SORMA</name>
<sequence>MADGGDKSQGMRPPSFDSRGHPLPRRASPDKSITLHNHRLARDASSRLTSSSALGVTGPQTQPQTQPTSSPTRRNSSGESNDTGHSDPKNWFDQSNRNPVAAFNDESNNMEVDPPFYQKETDSSNEDSRYPPGRNPSYPPRDTQMQGLRAAVAHSSSADDFRSVIDDLTVENKRLKEELKRYKQFGSDMMRKEKLFEIKVHGLPRRKKRELEATLREFAASLGGSSESTSQRRKGGRHGKAVHSSGVSLSKHDSSSSSRSRPVDSAYASMSTGPSSHAAHSSGPSLGRPSLSRAKSTSSQKVESYLRDTPDGLLPRHVVMTDKEKKKLVVRRLEQLFTGKISGQNMQRIPSIPSMDAALVSEGTIMAPPRPPPEGLREARIQLQEGENPEKIRSSKGTTSASNSGGDQTELGGTVTAGGDGSGSGGRTVNNTSPPGVIAPDQRPTRPRDLDPDRVQIPSENMDYIRHLGLVSPEFLQGSRTSYQDVAPDAEGWVYLNLLCNLAQLHMINVTPSFIRQAVSEKSTKFQLSSDGRKIRWRGGTDGTKFSSDSSEDKSQKSPLTDDTEDGSDKTSRRKKQKTQPTRSELGRLGLSRSPSDTFHYKPMFVHRHASSAETSLEESASQGSDVVDESNLANSKWDFSGSGTTQQRSKRRYDGAIVYYTGAQFCTDLSGEPGDMSPTAQMTATGREQEASGSGDDAGRVLQRTLSGSSLPVRPLSDDRARVAEALDFDPQNPLDLVSDDGFSPNDEDFAFPWCEDPAKTQVQPLAKEVMEPSGLGGVLPDDHFAIFVTTRRVMRPTLQRHLSRSTTSEDTAEIIAERLASIRTSSPLPPPRSRSLVVAPLQIEYVSREFHRLNPASLPPPAMFYPPFSTDSSWDDGDELVSDEEEVEEMEEESFSEGQISHRANPHFSDNNTYMRKDDLAFDTETDVRMDSSDDHRMSSDSGLVMRSVMPRPAAVDGDGSPLVTVTGRDVDMLHTGSSVATAGGAESGYSSSMEDVSSS</sequence>
<feature type="region of interest" description="Disordered" evidence="2">
    <location>
        <begin position="530"/>
        <end position="597"/>
    </location>
</feature>
<keyword evidence="1" id="KW-0175">Coiled coil</keyword>
<dbReference type="GO" id="GO:0007623">
    <property type="term" value="P:circadian rhythm"/>
    <property type="evidence" value="ECO:0007669"/>
    <property type="project" value="InterPro"/>
</dbReference>
<feature type="compositionally biased region" description="Polar residues" evidence="2">
    <location>
        <begin position="395"/>
        <end position="407"/>
    </location>
</feature>
<dbReference type="GO" id="GO:0005737">
    <property type="term" value="C:cytoplasm"/>
    <property type="evidence" value="ECO:0007669"/>
    <property type="project" value="InterPro"/>
</dbReference>
<dbReference type="GO" id="GO:0005634">
    <property type="term" value="C:nucleus"/>
    <property type="evidence" value="ECO:0007669"/>
    <property type="project" value="InterPro"/>
</dbReference>
<evidence type="ECO:0008006" key="5">
    <source>
        <dbReference type="Google" id="ProtNLM"/>
    </source>
</evidence>
<comment type="caution">
    <text evidence="3">The sequence shown here is derived from an EMBL/GenBank/DDBJ whole genome shotgun (WGS) entry which is preliminary data.</text>
</comment>